<feature type="transmembrane region" description="Helical" evidence="1">
    <location>
        <begin position="66"/>
        <end position="86"/>
    </location>
</feature>
<keyword evidence="1" id="KW-0472">Membrane</keyword>
<evidence type="ECO:0000313" key="3">
    <source>
        <dbReference type="Proteomes" id="UP001500101"/>
    </source>
</evidence>
<protein>
    <recommendedName>
        <fullName evidence="4">2TM domain-containing protein</fullName>
    </recommendedName>
</protein>
<accession>A0ABP7YMG1</accession>
<keyword evidence="3" id="KW-1185">Reference proteome</keyword>
<gene>
    <name evidence="2" type="ORF">GCM10022216_15570</name>
</gene>
<proteinExistence type="predicted"/>
<feature type="transmembrane region" description="Helical" evidence="1">
    <location>
        <begin position="127"/>
        <end position="146"/>
    </location>
</feature>
<comment type="caution">
    <text evidence="2">The sequence shown here is derived from an EMBL/GenBank/DDBJ whole genome shotgun (WGS) entry which is preliminary data.</text>
</comment>
<organism evidence="2 3">
    <name type="scientific">Sphingobacterium kyonggiense</name>
    <dbReference type="NCBI Taxonomy" id="714075"/>
    <lineage>
        <taxon>Bacteria</taxon>
        <taxon>Pseudomonadati</taxon>
        <taxon>Bacteroidota</taxon>
        <taxon>Sphingobacteriia</taxon>
        <taxon>Sphingobacteriales</taxon>
        <taxon>Sphingobacteriaceae</taxon>
        <taxon>Sphingobacterium</taxon>
    </lineage>
</organism>
<evidence type="ECO:0008006" key="4">
    <source>
        <dbReference type="Google" id="ProtNLM"/>
    </source>
</evidence>
<evidence type="ECO:0000256" key="1">
    <source>
        <dbReference type="SAM" id="Phobius"/>
    </source>
</evidence>
<name>A0ABP7YMG1_9SPHI</name>
<keyword evidence="1" id="KW-0812">Transmembrane</keyword>
<feature type="transmembrane region" description="Helical" evidence="1">
    <location>
        <begin position="152"/>
        <end position="169"/>
    </location>
</feature>
<dbReference type="RefSeq" id="WP_344674060.1">
    <property type="nucleotide sequence ID" value="NZ_BAAAZI010000006.1"/>
</dbReference>
<sequence>MENKELDFAKLWHAQQTTEPDIKDLQLKIAKYKKENVRKQIFANINLILTLSVLILIWVNLDQLEWSSKLGLSLIILAICISLFKFNKFYRKFNKLDQGTDSNTYLQKLLQIQVEQKNIQHKFINTYFIILGIGLAIYLWQFAVLLGSMNGIMIYAATFLWLGFVWFYLRPRITKKQEAKLNALIEQVQSQINQVDI</sequence>
<keyword evidence="1" id="KW-1133">Transmembrane helix</keyword>
<dbReference type="Proteomes" id="UP001500101">
    <property type="component" value="Unassembled WGS sequence"/>
</dbReference>
<feature type="transmembrane region" description="Helical" evidence="1">
    <location>
        <begin position="41"/>
        <end position="60"/>
    </location>
</feature>
<dbReference type="EMBL" id="BAAAZI010000006">
    <property type="protein sequence ID" value="GAA4138438.1"/>
    <property type="molecule type" value="Genomic_DNA"/>
</dbReference>
<evidence type="ECO:0000313" key="2">
    <source>
        <dbReference type="EMBL" id="GAA4138438.1"/>
    </source>
</evidence>
<reference evidence="3" key="1">
    <citation type="journal article" date="2019" name="Int. J. Syst. Evol. Microbiol.">
        <title>The Global Catalogue of Microorganisms (GCM) 10K type strain sequencing project: providing services to taxonomists for standard genome sequencing and annotation.</title>
        <authorList>
            <consortium name="The Broad Institute Genomics Platform"/>
            <consortium name="The Broad Institute Genome Sequencing Center for Infectious Disease"/>
            <person name="Wu L."/>
            <person name="Ma J."/>
        </authorList>
    </citation>
    <scope>NUCLEOTIDE SEQUENCE [LARGE SCALE GENOMIC DNA]</scope>
    <source>
        <strain evidence="3">JCM 16704</strain>
    </source>
</reference>